<dbReference type="AlphaFoldDB" id="A0A0B7MGN4"/>
<gene>
    <name evidence="1" type="ORF">SSCH_420012</name>
</gene>
<reference evidence="2" key="1">
    <citation type="submission" date="2015-01" db="EMBL/GenBank/DDBJ databases">
        <authorList>
            <person name="Manzoor Shahid"/>
            <person name="Zubair Saima"/>
        </authorList>
    </citation>
    <scope>NUCLEOTIDE SEQUENCE [LARGE SCALE GENOMIC DNA]</scope>
    <source>
        <strain evidence="2">Sp3</strain>
    </source>
</reference>
<keyword evidence="2" id="KW-1185">Reference proteome</keyword>
<proteinExistence type="predicted"/>
<dbReference type="Proteomes" id="UP000046155">
    <property type="component" value="Unassembled WGS sequence"/>
</dbReference>
<protein>
    <submittedName>
        <fullName evidence="1">Uncharacterized protein</fullName>
    </submittedName>
</protein>
<evidence type="ECO:0000313" key="2">
    <source>
        <dbReference type="Proteomes" id="UP000046155"/>
    </source>
</evidence>
<organism evidence="1 2">
    <name type="scientific">Syntrophaceticus schinkii</name>
    <dbReference type="NCBI Taxonomy" id="499207"/>
    <lineage>
        <taxon>Bacteria</taxon>
        <taxon>Bacillati</taxon>
        <taxon>Bacillota</taxon>
        <taxon>Clostridia</taxon>
        <taxon>Thermoanaerobacterales</taxon>
        <taxon>Thermoanaerobacterales Family III. Incertae Sedis</taxon>
        <taxon>Syntrophaceticus</taxon>
    </lineage>
</organism>
<evidence type="ECO:0000313" key="1">
    <source>
        <dbReference type="EMBL" id="CEO89220.1"/>
    </source>
</evidence>
<sequence length="67" mass="7766">MICRICRLIANYRTKVPVTTRLLSNNNKQMWVRINMIGTLSYGIILPNQRGFLVMEGFSIIMSYAIQ</sequence>
<dbReference type="EMBL" id="CDRZ01000239">
    <property type="protein sequence ID" value="CEO89220.1"/>
    <property type="molecule type" value="Genomic_DNA"/>
</dbReference>
<accession>A0A0B7MGN4</accession>
<name>A0A0B7MGN4_9FIRM</name>